<dbReference type="EMBL" id="PTRA01000001">
    <property type="protein sequence ID" value="PQA58154.1"/>
    <property type="molecule type" value="Genomic_DNA"/>
</dbReference>
<keyword evidence="2" id="KW-1185">Reference proteome</keyword>
<sequence length="268" mass="31002">MEKFSIFRLRNWVKVVLGVLLVGLLVAFAENWYASQPCEKVTITLNEGSKETPLLSQQDIKNLLSEFGRKPLEGKSFEKIDLSFLESRVKSSPLVKDCQIARNLRGWLEVHVQTHRPIARLIQTDLPDNGLDRYLNEEGRFMPLSERYTARVMLLSGPYFERKNHLRARQDTSLFHLIEAIQTDSLWRAQLEWMEVDAEGNITLWPQVGDTAIEYGPATARDVKFQKINLFFREILPLRGWKSFSKVSVRYKNQLVCTKTDTLMAIGQ</sequence>
<dbReference type="Proteomes" id="UP000239590">
    <property type="component" value="Unassembled WGS sequence"/>
</dbReference>
<accession>A0A2S7IKA0</accession>
<name>A0A2S7IKA0_9BACT</name>
<evidence type="ECO:0000313" key="1">
    <source>
        <dbReference type="EMBL" id="PQA58154.1"/>
    </source>
</evidence>
<comment type="caution">
    <text evidence="1">The sequence shown here is derived from an EMBL/GenBank/DDBJ whole genome shotgun (WGS) entry which is preliminary data.</text>
</comment>
<organism evidence="1 2">
    <name type="scientific">Siphonobacter curvatus</name>
    <dbReference type="NCBI Taxonomy" id="2094562"/>
    <lineage>
        <taxon>Bacteria</taxon>
        <taxon>Pseudomonadati</taxon>
        <taxon>Bacteroidota</taxon>
        <taxon>Cytophagia</taxon>
        <taxon>Cytophagales</taxon>
        <taxon>Cytophagaceae</taxon>
        <taxon>Siphonobacter</taxon>
    </lineage>
</organism>
<gene>
    <name evidence="1" type="ORF">C5O19_00250</name>
</gene>
<dbReference type="OrthoDB" id="1466667at2"/>
<proteinExistence type="predicted"/>
<protein>
    <recommendedName>
        <fullName evidence="3">Cell division protein FtsQ</fullName>
    </recommendedName>
</protein>
<reference evidence="2" key="1">
    <citation type="submission" date="2018-02" db="EMBL/GenBank/DDBJ databases">
        <title>Genome sequencing of Solimonas sp. HR-BB.</title>
        <authorList>
            <person name="Lee Y."/>
            <person name="Jeon C.O."/>
        </authorList>
    </citation>
    <scope>NUCLEOTIDE SEQUENCE [LARGE SCALE GENOMIC DNA]</scope>
    <source>
        <strain evidence="2">HR-U</strain>
    </source>
</reference>
<dbReference type="RefSeq" id="WP_104709407.1">
    <property type="nucleotide sequence ID" value="NZ_PTRA01000001.1"/>
</dbReference>
<evidence type="ECO:0000313" key="2">
    <source>
        <dbReference type="Proteomes" id="UP000239590"/>
    </source>
</evidence>
<evidence type="ECO:0008006" key="3">
    <source>
        <dbReference type="Google" id="ProtNLM"/>
    </source>
</evidence>
<dbReference type="AlphaFoldDB" id="A0A2S7IKA0"/>